<dbReference type="STRING" id="284577.SAMN05216571_103237"/>
<dbReference type="AlphaFoldDB" id="A0A1G7QFU4"/>
<organism evidence="1 2">
    <name type="scientific">Onishia taeanensis</name>
    <dbReference type="NCBI Taxonomy" id="284577"/>
    <lineage>
        <taxon>Bacteria</taxon>
        <taxon>Pseudomonadati</taxon>
        <taxon>Pseudomonadota</taxon>
        <taxon>Gammaproteobacteria</taxon>
        <taxon>Oceanospirillales</taxon>
        <taxon>Halomonadaceae</taxon>
        <taxon>Onishia</taxon>
    </lineage>
</organism>
<accession>A0A1G7QFU4</accession>
<sequence>MTSLTHSLEKIMIEETMTCIRSTLPIGTQWVSG</sequence>
<gene>
    <name evidence="1" type="ORF">SAMN05216571_103237</name>
</gene>
<dbReference type="EMBL" id="FNCI01000003">
    <property type="protein sequence ID" value="SDF97376.1"/>
    <property type="molecule type" value="Genomic_DNA"/>
</dbReference>
<reference evidence="1 2" key="1">
    <citation type="submission" date="2016-10" db="EMBL/GenBank/DDBJ databases">
        <authorList>
            <person name="de Groot N.N."/>
        </authorList>
    </citation>
    <scope>NUCLEOTIDE SEQUENCE [LARGE SCALE GENOMIC DNA]</scope>
    <source>
        <strain evidence="1 2">BH539</strain>
    </source>
</reference>
<dbReference type="Proteomes" id="UP000198641">
    <property type="component" value="Unassembled WGS sequence"/>
</dbReference>
<keyword evidence="2" id="KW-1185">Reference proteome</keyword>
<name>A0A1G7QFU4_9GAMM</name>
<evidence type="ECO:0000313" key="2">
    <source>
        <dbReference type="Proteomes" id="UP000198641"/>
    </source>
</evidence>
<proteinExistence type="predicted"/>
<protein>
    <submittedName>
        <fullName evidence="1">Uncharacterized protein</fullName>
    </submittedName>
</protein>
<evidence type="ECO:0000313" key="1">
    <source>
        <dbReference type="EMBL" id="SDF97376.1"/>
    </source>
</evidence>